<accession>Q74EH3</accession>
<evidence type="ECO:0000313" key="4">
    <source>
        <dbReference type="Proteomes" id="UP000000577"/>
    </source>
</evidence>
<dbReference type="Pfam" id="PF09684">
    <property type="entry name" value="Tail_P2_I"/>
    <property type="match status" value="1"/>
</dbReference>
<dbReference type="SMR" id="Q74EH3"/>
<keyword evidence="4" id="KW-1185">Reference proteome</keyword>
<dbReference type="OrthoDB" id="5409748at2"/>
<protein>
    <submittedName>
        <fullName evidence="3">NHL repeat domain protein</fullName>
    </submittedName>
</protein>
<dbReference type="eggNOG" id="COG3391">
    <property type="taxonomic scope" value="Bacteria"/>
</dbReference>
<dbReference type="InParanoid" id="Q74EH3"/>
<dbReference type="PATRIC" id="fig|243231.5.peg.989"/>
<dbReference type="RefSeq" id="WP_010941655.1">
    <property type="nucleotide sequence ID" value="NC_002939.5"/>
</dbReference>
<dbReference type="eggNOG" id="COG4385">
    <property type="taxonomic scope" value="Bacteria"/>
</dbReference>
<sequence>MEDNEYTIIHVASGEAWAAGAATNGLVAVGDGGLALAGEMVHGLDRRLGLAGRIRPDALVADRCGTLIMLAGERFYRLDPMSGRLERIPCLGGRGDRAGELSGPRAMALGSRNLYVADTDNNRVCVFATVNWQVRRFIGAENPAGEPAAGTGPGEFDRPLDLAVDPCDNLYVLDAGNRRIQRFDYHGEPVPHVPPFGADRLKQPVALALGPAPSPSGGGALVHCLDTGLTAIVTFDDQGRFLGTVGLDDLGFEPAGLAVDADGKWYVSDRERFIYAIRSAGDWSPLEEYEGKALRLFAGPGGEFYALEDGEVARLTRRRRYPPAGSWTGSGPVTGIYTSRSFDTGDGRLFWHRVTLDATVPPKTQVRLSYFIYETGRDPELLPADGEWRSFPSNPADALFERKEGRYLRVRLELISEDRHATPTVVSLRLQFPKQSYLRYLPAVFQDDERGRDFLERFLSLFESVLYDLEREIFTTRRYADPCAVPAGFLPWLASWLALPDADQWLEDGGARLRTLIARANELYRCRGTRGGLAELITLYTGKEPWIVEAFQLDRIRGRSEWRETMRLFGEDPYHFTVLLPPGGAGRTETVKRIVARERPAHTCATVVALENLFRLGGHTYLEVNTNLNQPLFALETSSSLARQTYLADGEKAGQAQVRARQGMDTLFE</sequence>
<dbReference type="PANTHER" id="PTHR24104">
    <property type="entry name" value="E3 UBIQUITIN-PROTEIN LIGASE NHLRC1-RELATED"/>
    <property type="match status" value="1"/>
</dbReference>
<dbReference type="PROSITE" id="PS51125">
    <property type="entry name" value="NHL"/>
    <property type="match status" value="2"/>
</dbReference>
<dbReference type="InterPro" id="IPR011748">
    <property type="entry name" value="Unchr_phage_tail-like"/>
</dbReference>
<proteinExistence type="predicted"/>
<dbReference type="SUPFAM" id="SSF63829">
    <property type="entry name" value="Calcium-dependent phosphotriesterase"/>
    <property type="match status" value="1"/>
</dbReference>
<gene>
    <name evidence="3" type="ordered locus">GSU0989</name>
</gene>
<keyword evidence="1" id="KW-0677">Repeat</keyword>
<dbReference type="AlphaFoldDB" id="Q74EH3"/>
<dbReference type="Gene3D" id="2.120.10.30">
    <property type="entry name" value="TolB, C-terminal domain"/>
    <property type="match status" value="2"/>
</dbReference>
<dbReference type="KEGG" id="gsu:GSU0989"/>
<dbReference type="PANTHER" id="PTHR24104:SF25">
    <property type="entry name" value="PROTEIN LIN-41"/>
    <property type="match status" value="1"/>
</dbReference>
<evidence type="ECO:0000256" key="1">
    <source>
        <dbReference type="ARBA" id="ARBA00022737"/>
    </source>
</evidence>
<dbReference type="EnsemblBacteria" id="AAR34316">
    <property type="protein sequence ID" value="AAR34316"/>
    <property type="gene ID" value="GSU0989"/>
</dbReference>
<name>Q74EH3_GEOSL</name>
<organism evidence="3 4">
    <name type="scientific">Geobacter sulfurreducens (strain ATCC 51573 / DSM 12127 / PCA)</name>
    <dbReference type="NCBI Taxonomy" id="243231"/>
    <lineage>
        <taxon>Bacteria</taxon>
        <taxon>Pseudomonadati</taxon>
        <taxon>Thermodesulfobacteriota</taxon>
        <taxon>Desulfuromonadia</taxon>
        <taxon>Geobacterales</taxon>
        <taxon>Geobacteraceae</taxon>
        <taxon>Geobacter</taxon>
    </lineage>
</organism>
<dbReference type="InterPro" id="IPR001258">
    <property type="entry name" value="NHL_repeat"/>
</dbReference>
<reference evidence="3 4" key="2">
    <citation type="journal article" date="2012" name="BMC Genomics">
        <title>Comparative genomic analysis of Geobacter sulfurreducens KN400, a strain with enhanced capacity for extracellular electron transfer and electricity production.</title>
        <authorList>
            <person name="Butler J.E."/>
            <person name="Young N.D."/>
            <person name="Aklujkar M."/>
            <person name="Lovley D.R."/>
        </authorList>
    </citation>
    <scope>NUCLEOTIDE SEQUENCE [LARGE SCALE GENOMIC DNA]</scope>
    <source>
        <strain evidence="4">ATCC 51573 / DSM 12127 / PCA</strain>
    </source>
</reference>
<dbReference type="GO" id="GO:0008270">
    <property type="term" value="F:zinc ion binding"/>
    <property type="evidence" value="ECO:0007669"/>
    <property type="project" value="UniProtKB-KW"/>
</dbReference>
<dbReference type="Proteomes" id="UP000000577">
    <property type="component" value="Chromosome"/>
</dbReference>
<dbReference type="InterPro" id="IPR011042">
    <property type="entry name" value="6-blade_b-propeller_TolB-like"/>
</dbReference>
<feature type="repeat" description="NHL" evidence="2">
    <location>
        <begin position="91"/>
        <end position="130"/>
    </location>
</feature>
<dbReference type="InterPro" id="IPR006521">
    <property type="entry name" value="Tail_protein_I"/>
</dbReference>
<evidence type="ECO:0000256" key="2">
    <source>
        <dbReference type="PROSITE-ProRule" id="PRU00504"/>
    </source>
</evidence>
<evidence type="ECO:0000313" key="3">
    <source>
        <dbReference type="EMBL" id="AAR34316.2"/>
    </source>
</evidence>
<dbReference type="CDD" id="cd05819">
    <property type="entry name" value="NHL"/>
    <property type="match status" value="1"/>
</dbReference>
<dbReference type="InterPro" id="IPR050952">
    <property type="entry name" value="TRIM-NHL_E3_ligases"/>
</dbReference>
<dbReference type="HOGENOM" id="CLU_410373_0_0_7"/>
<dbReference type="NCBIfam" id="TIGR02242">
    <property type="entry name" value="tail_TIGR02242"/>
    <property type="match status" value="1"/>
</dbReference>
<reference evidence="3 4" key="1">
    <citation type="journal article" date="2003" name="Science">
        <title>Genome of Geobacter sulfurreducens: metal reduction in subsurface environments.</title>
        <authorList>
            <person name="Methe B.A."/>
            <person name="Nelson K.E."/>
            <person name="Eisen J.A."/>
            <person name="Paulsen I.T."/>
            <person name="Nelson W."/>
            <person name="Heidelberg J.F."/>
            <person name="Wu D."/>
            <person name="Wu M."/>
            <person name="Ward N."/>
            <person name="Beanan M.J."/>
            <person name="Dodson R.J."/>
            <person name="Madupu R."/>
            <person name="Brinkac L.M."/>
            <person name="Daugherty S.C."/>
            <person name="DeBoy R.T."/>
            <person name="Durkin A.S."/>
            <person name="Gwinn M."/>
            <person name="Kolonay J.F."/>
            <person name="Sullivan S.A."/>
            <person name="Haft D.H."/>
            <person name="Selengut J."/>
            <person name="Davidsen T.M."/>
            <person name="Zafar N."/>
            <person name="White O."/>
            <person name="Tran B."/>
            <person name="Romero C."/>
            <person name="Forberger H.A."/>
            <person name="Weidman J."/>
            <person name="Khouri H."/>
            <person name="Feldblyum T.V."/>
            <person name="Utterback T.R."/>
            <person name="Van Aken S.E."/>
            <person name="Lovley D.R."/>
            <person name="Fraser C.M."/>
        </authorList>
    </citation>
    <scope>NUCLEOTIDE SEQUENCE [LARGE SCALE GENOMIC DNA]</scope>
    <source>
        <strain evidence="4">ATCC 51573 / DSM 12127 / PCA</strain>
    </source>
</reference>
<dbReference type="EMBL" id="AE017180">
    <property type="protein sequence ID" value="AAR34316.2"/>
    <property type="molecule type" value="Genomic_DNA"/>
</dbReference>
<feature type="repeat" description="NHL" evidence="2">
    <location>
        <begin position="150"/>
        <end position="186"/>
    </location>
</feature>
<dbReference type="STRING" id="243231.GSU0989"/>